<gene>
    <name evidence="1" type="ORF">DWW24_18335</name>
</gene>
<proteinExistence type="predicted"/>
<dbReference type="AlphaFoldDB" id="A0A412W640"/>
<comment type="caution">
    <text evidence="1">The sequence shown here is derived from an EMBL/GenBank/DDBJ whole genome shotgun (WGS) entry which is preliminary data.</text>
</comment>
<sequence>MMDKYSERREQKQQTGWIDFAEPHLILYKYSNYSPFPDFIGQKILYRQMNENGLEQRLTVTFSFKYRKYPRHVRQHSPLYYYQRAHLPIKRGKFRPAKKPAGILRGKKAFRFPR</sequence>
<accession>A0A412W640</accession>
<organism evidence="1 2">
    <name type="scientific">Odoribacter splanchnicus</name>
    <dbReference type="NCBI Taxonomy" id="28118"/>
    <lineage>
        <taxon>Bacteria</taxon>
        <taxon>Pseudomonadati</taxon>
        <taxon>Bacteroidota</taxon>
        <taxon>Bacteroidia</taxon>
        <taxon>Bacteroidales</taxon>
        <taxon>Odoribacteraceae</taxon>
        <taxon>Odoribacter</taxon>
    </lineage>
</organism>
<name>A0A412W640_9BACT</name>
<evidence type="ECO:0000313" key="1">
    <source>
        <dbReference type="EMBL" id="RGV19430.1"/>
    </source>
</evidence>
<evidence type="ECO:0000313" key="2">
    <source>
        <dbReference type="Proteomes" id="UP000283426"/>
    </source>
</evidence>
<dbReference type="EMBL" id="QRYW01000050">
    <property type="protein sequence ID" value="RGV19430.1"/>
    <property type="molecule type" value="Genomic_DNA"/>
</dbReference>
<reference evidence="1 2" key="1">
    <citation type="submission" date="2018-08" db="EMBL/GenBank/DDBJ databases">
        <title>A genome reference for cultivated species of the human gut microbiota.</title>
        <authorList>
            <person name="Zou Y."/>
            <person name="Xue W."/>
            <person name="Luo G."/>
        </authorList>
    </citation>
    <scope>NUCLEOTIDE SEQUENCE [LARGE SCALE GENOMIC DNA]</scope>
    <source>
        <strain evidence="1 2">AF14-6AC</strain>
    </source>
</reference>
<dbReference type="Proteomes" id="UP000283426">
    <property type="component" value="Unassembled WGS sequence"/>
</dbReference>
<protein>
    <submittedName>
        <fullName evidence="1">Uncharacterized protein</fullName>
    </submittedName>
</protein>